<organism evidence="5 6">
    <name type="scientific">Pisum sativum</name>
    <name type="common">Garden pea</name>
    <name type="synonym">Lathyrus oleraceus</name>
    <dbReference type="NCBI Taxonomy" id="3888"/>
    <lineage>
        <taxon>Eukaryota</taxon>
        <taxon>Viridiplantae</taxon>
        <taxon>Streptophyta</taxon>
        <taxon>Embryophyta</taxon>
        <taxon>Tracheophyta</taxon>
        <taxon>Spermatophyta</taxon>
        <taxon>Magnoliopsida</taxon>
        <taxon>eudicotyledons</taxon>
        <taxon>Gunneridae</taxon>
        <taxon>Pentapetalae</taxon>
        <taxon>rosids</taxon>
        <taxon>fabids</taxon>
        <taxon>Fabales</taxon>
        <taxon>Fabaceae</taxon>
        <taxon>Papilionoideae</taxon>
        <taxon>50 kb inversion clade</taxon>
        <taxon>NPAAA clade</taxon>
        <taxon>Hologalegina</taxon>
        <taxon>IRL clade</taxon>
        <taxon>Fabeae</taxon>
        <taxon>Lathyrus</taxon>
    </lineage>
</organism>
<evidence type="ECO:0000256" key="3">
    <source>
        <dbReference type="ARBA" id="ARBA00022833"/>
    </source>
</evidence>
<proteinExistence type="predicted"/>
<protein>
    <submittedName>
        <fullName evidence="5">Uncharacterized protein</fullName>
    </submittedName>
</protein>
<gene>
    <name evidence="5" type="ORF">KIW84_054505</name>
</gene>
<evidence type="ECO:0000313" key="6">
    <source>
        <dbReference type="Proteomes" id="UP001058974"/>
    </source>
</evidence>
<evidence type="ECO:0000313" key="5">
    <source>
        <dbReference type="EMBL" id="KAI5408693.1"/>
    </source>
</evidence>
<reference evidence="5 6" key="1">
    <citation type="journal article" date="2022" name="Nat. Genet.">
        <title>Improved pea reference genome and pan-genome highlight genomic features and evolutionary characteristics.</title>
        <authorList>
            <person name="Yang T."/>
            <person name="Liu R."/>
            <person name="Luo Y."/>
            <person name="Hu S."/>
            <person name="Wang D."/>
            <person name="Wang C."/>
            <person name="Pandey M.K."/>
            <person name="Ge S."/>
            <person name="Xu Q."/>
            <person name="Li N."/>
            <person name="Li G."/>
            <person name="Huang Y."/>
            <person name="Saxena R.K."/>
            <person name="Ji Y."/>
            <person name="Li M."/>
            <person name="Yan X."/>
            <person name="He Y."/>
            <person name="Liu Y."/>
            <person name="Wang X."/>
            <person name="Xiang C."/>
            <person name="Varshney R.K."/>
            <person name="Ding H."/>
            <person name="Gao S."/>
            <person name="Zong X."/>
        </authorList>
    </citation>
    <scope>NUCLEOTIDE SEQUENCE [LARGE SCALE GENOMIC DNA]</scope>
    <source>
        <strain evidence="5 6">cv. Zhongwan 6</strain>
    </source>
</reference>
<dbReference type="PANTHER" id="PTHR14493:SF87">
    <property type="entry name" value="ZINC FINGER CCCH DOMAIN-CONTAINING PROTEIN 66"/>
    <property type="match status" value="1"/>
</dbReference>
<sequence>MCNGSNRKPSQTGLIRDHEYGRPEELQHEVSDLLLFSATDDLIAFREAVEKDDHEVDEVGLWYGRRVGSKEMGYEERTPLMVASLFGSKAVLSYILETGRVNVNQACGSDRA</sequence>
<dbReference type="Proteomes" id="UP001058974">
    <property type="component" value="Chromosome 5"/>
</dbReference>
<evidence type="ECO:0000256" key="2">
    <source>
        <dbReference type="ARBA" id="ARBA00022771"/>
    </source>
</evidence>
<name>A0A9D4WVU0_PEA</name>
<keyword evidence="3" id="KW-0862">Zinc</keyword>
<dbReference type="PANTHER" id="PTHR14493">
    <property type="entry name" value="UNKEMPT FAMILY MEMBER"/>
    <property type="match status" value="1"/>
</dbReference>
<feature type="non-terminal residue" evidence="5">
    <location>
        <position position="112"/>
    </location>
</feature>
<feature type="region of interest" description="Disordered" evidence="4">
    <location>
        <begin position="1"/>
        <end position="21"/>
    </location>
</feature>
<accession>A0A9D4WVU0</accession>
<dbReference type="InterPro" id="IPR045234">
    <property type="entry name" value="Unkempt-like"/>
</dbReference>
<evidence type="ECO:0000256" key="1">
    <source>
        <dbReference type="ARBA" id="ARBA00022723"/>
    </source>
</evidence>
<keyword evidence="2" id="KW-0863">Zinc-finger</keyword>
<feature type="compositionally biased region" description="Polar residues" evidence="4">
    <location>
        <begin position="1"/>
        <end position="13"/>
    </location>
</feature>
<dbReference type="Gramene" id="Psat05G0450500-T1">
    <property type="protein sequence ID" value="KAI5408693.1"/>
    <property type="gene ID" value="KIW84_054505"/>
</dbReference>
<dbReference type="GO" id="GO:0008270">
    <property type="term" value="F:zinc ion binding"/>
    <property type="evidence" value="ECO:0007669"/>
    <property type="project" value="UniProtKB-KW"/>
</dbReference>
<comment type="caution">
    <text evidence="5">The sequence shown here is derived from an EMBL/GenBank/DDBJ whole genome shotgun (WGS) entry which is preliminary data.</text>
</comment>
<dbReference type="AlphaFoldDB" id="A0A9D4WVU0"/>
<keyword evidence="6" id="KW-1185">Reference proteome</keyword>
<evidence type="ECO:0000256" key="4">
    <source>
        <dbReference type="SAM" id="MobiDB-lite"/>
    </source>
</evidence>
<keyword evidence="1" id="KW-0479">Metal-binding</keyword>
<dbReference type="EMBL" id="JAMSHJ010000005">
    <property type="protein sequence ID" value="KAI5408693.1"/>
    <property type="molecule type" value="Genomic_DNA"/>
</dbReference>